<dbReference type="InterPro" id="IPR003439">
    <property type="entry name" value="ABC_transporter-like_ATP-bd"/>
</dbReference>
<dbReference type="GO" id="GO:0005524">
    <property type="term" value="F:ATP binding"/>
    <property type="evidence" value="ECO:0007669"/>
    <property type="project" value="UniProtKB-KW"/>
</dbReference>
<evidence type="ECO:0000313" key="7">
    <source>
        <dbReference type="EMBL" id="RDI62035.1"/>
    </source>
</evidence>
<dbReference type="PROSITE" id="PS50893">
    <property type="entry name" value="ABC_TRANSPORTER_2"/>
    <property type="match status" value="1"/>
</dbReference>
<keyword evidence="4" id="KW-1278">Translocase</keyword>
<keyword evidence="8" id="KW-1185">Reference proteome</keyword>
<comment type="function">
    <text evidence="5">Part of the ABC transporter complex HmuTUV involved in hemin import. Responsible for energy coupling to the transport system.</text>
</comment>
<protein>
    <submittedName>
        <fullName evidence="7">Iron complex transport system ATP-binding protein</fullName>
    </submittedName>
</protein>
<dbReference type="GO" id="GO:0016887">
    <property type="term" value="F:ATP hydrolysis activity"/>
    <property type="evidence" value="ECO:0007669"/>
    <property type="project" value="InterPro"/>
</dbReference>
<dbReference type="EMBL" id="QQBB01000001">
    <property type="protein sequence ID" value="RDI62035.1"/>
    <property type="molecule type" value="Genomic_DNA"/>
</dbReference>
<dbReference type="PANTHER" id="PTHR42794">
    <property type="entry name" value="HEMIN IMPORT ATP-BINDING PROTEIN HMUV"/>
    <property type="match status" value="1"/>
</dbReference>
<comment type="caution">
    <text evidence="7">The sequence shown here is derived from an EMBL/GenBank/DDBJ whole genome shotgun (WGS) entry which is preliminary data.</text>
</comment>
<dbReference type="Pfam" id="PF00005">
    <property type="entry name" value="ABC_tran"/>
    <property type="match status" value="1"/>
</dbReference>
<dbReference type="CDD" id="cd03214">
    <property type="entry name" value="ABC_Iron-Siderophores_B12_Hemin"/>
    <property type="match status" value="1"/>
</dbReference>
<dbReference type="Proteomes" id="UP000254925">
    <property type="component" value="Unassembled WGS sequence"/>
</dbReference>
<feature type="domain" description="ABC transporter" evidence="6">
    <location>
        <begin position="5"/>
        <end position="246"/>
    </location>
</feature>
<evidence type="ECO:0000256" key="1">
    <source>
        <dbReference type="ARBA" id="ARBA00022448"/>
    </source>
</evidence>
<keyword evidence="2" id="KW-0547">Nucleotide-binding</keyword>
<gene>
    <name evidence="7" type="ORF">DES45_101298</name>
</gene>
<organism evidence="7 8">
    <name type="scientific">Microvirga subterranea</name>
    <dbReference type="NCBI Taxonomy" id="186651"/>
    <lineage>
        <taxon>Bacteria</taxon>
        <taxon>Pseudomonadati</taxon>
        <taxon>Pseudomonadota</taxon>
        <taxon>Alphaproteobacteria</taxon>
        <taxon>Hyphomicrobiales</taxon>
        <taxon>Methylobacteriaceae</taxon>
        <taxon>Microvirga</taxon>
    </lineage>
</organism>
<dbReference type="SMART" id="SM00382">
    <property type="entry name" value="AAA"/>
    <property type="match status" value="1"/>
</dbReference>
<evidence type="ECO:0000256" key="3">
    <source>
        <dbReference type="ARBA" id="ARBA00022840"/>
    </source>
</evidence>
<name>A0A370HUI1_9HYPH</name>
<evidence type="ECO:0000259" key="6">
    <source>
        <dbReference type="PROSITE" id="PS50893"/>
    </source>
</evidence>
<proteinExistence type="predicted"/>
<dbReference type="RefSeq" id="WP_114768196.1">
    <property type="nucleotide sequence ID" value="NZ_QQBB01000001.1"/>
</dbReference>
<dbReference type="PANTHER" id="PTHR42794:SF1">
    <property type="entry name" value="HEMIN IMPORT ATP-BINDING PROTEIN HMUV"/>
    <property type="match status" value="1"/>
</dbReference>
<dbReference type="InterPro" id="IPR003593">
    <property type="entry name" value="AAA+_ATPase"/>
</dbReference>
<reference evidence="7 8" key="1">
    <citation type="submission" date="2018-07" db="EMBL/GenBank/DDBJ databases">
        <title>Genomic Encyclopedia of Type Strains, Phase IV (KMG-IV): sequencing the most valuable type-strain genomes for metagenomic binning, comparative biology and taxonomic classification.</title>
        <authorList>
            <person name="Goeker M."/>
        </authorList>
    </citation>
    <scope>NUCLEOTIDE SEQUENCE [LARGE SCALE GENOMIC DNA]</scope>
    <source>
        <strain evidence="7 8">DSM 14364</strain>
    </source>
</reference>
<dbReference type="NCBIfam" id="NF010068">
    <property type="entry name" value="PRK13548.1"/>
    <property type="match status" value="1"/>
</dbReference>
<keyword evidence="3 7" id="KW-0067">ATP-binding</keyword>
<dbReference type="InterPro" id="IPR027417">
    <property type="entry name" value="P-loop_NTPase"/>
</dbReference>
<sequence length="262" mass="27836">MSTILGARQVSFAADRRLLVDKVDLSLEAGTFTVVIGPNGAGKSTLLKLLCGELAPTDGAVLLNGCPVRSIPAWRLAHLRAVMPQASDLGFPFKAVEVAGLGVEGIGRGLSRPDRERLVDEAMADADVAHLAGRNYQTLSGGERQRVHFARVLAQLKAGRSVEARQILFLDEPIASLDLKHQLALLAQARRLAGEGFAVLAVLHDLQLAAGVADTLALMHAGRLVACGAPYQVLTEDRLAEVFGVSLTAPTLPPHPWRLATE</sequence>
<evidence type="ECO:0000313" key="8">
    <source>
        <dbReference type="Proteomes" id="UP000254925"/>
    </source>
</evidence>
<accession>A0A370HUI1</accession>
<evidence type="ECO:0000256" key="5">
    <source>
        <dbReference type="ARBA" id="ARBA00037066"/>
    </source>
</evidence>
<dbReference type="AlphaFoldDB" id="A0A370HUI1"/>
<dbReference type="Gene3D" id="3.40.50.300">
    <property type="entry name" value="P-loop containing nucleotide triphosphate hydrolases"/>
    <property type="match status" value="1"/>
</dbReference>
<keyword evidence="1" id="KW-0813">Transport</keyword>
<dbReference type="SUPFAM" id="SSF52540">
    <property type="entry name" value="P-loop containing nucleoside triphosphate hydrolases"/>
    <property type="match status" value="1"/>
</dbReference>
<dbReference type="OrthoDB" id="9810077at2"/>
<evidence type="ECO:0000256" key="2">
    <source>
        <dbReference type="ARBA" id="ARBA00022741"/>
    </source>
</evidence>
<evidence type="ECO:0000256" key="4">
    <source>
        <dbReference type="ARBA" id="ARBA00022967"/>
    </source>
</evidence>